<accession>I4EJY4</accession>
<name>I4EJY4_9BACT</name>
<sequence length="259" mass="29184">MNEVNEFENPIGRLIYWASWILARVGGFLAPQRHAPEQSEMVRNYDHYIIRLFTCPQKQQSFKATFELPGLLSTEAGDITVMGLVTGAHQPNHPRTSATWVAPLEHGENGLNEVGKTMLASNLTNIIDFSKTMITVSTVAITAYYLLFTFILPEKQVLDSLCDKVLVASPAFFFLIASMLFVYAYEPRRTLLALNNPERLRHERRATLARFRQITRVGFAMFVVATILAVVVVVWIGYSASRPAPYWWYAAASLPAVLL</sequence>
<gene>
    <name evidence="2" type="ORF">NITHO_4300002</name>
</gene>
<keyword evidence="3" id="KW-1185">Reference proteome</keyword>
<dbReference type="Proteomes" id="UP000004221">
    <property type="component" value="Unassembled WGS sequence"/>
</dbReference>
<keyword evidence="1" id="KW-0812">Transmembrane</keyword>
<proteinExistence type="predicted"/>
<evidence type="ECO:0000313" key="2">
    <source>
        <dbReference type="EMBL" id="CCF84996.1"/>
    </source>
</evidence>
<feature type="transmembrane region" description="Helical" evidence="1">
    <location>
        <begin position="214"/>
        <end position="238"/>
    </location>
</feature>
<dbReference type="EMBL" id="CAGS01000369">
    <property type="protein sequence ID" value="CCF84996.1"/>
    <property type="molecule type" value="Genomic_DNA"/>
</dbReference>
<evidence type="ECO:0000256" key="1">
    <source>
        <dbReference type="SAM" id="Phobius"/>
    </source>
</evidence>
<organism evidence="2 3">
    <name type="scientific">Nitrolancea hollandica Lb</name>
    <dbReference type="NCBI Taxonomy" id="1129897"/>
    <lineage>
        <taxon>Bacteria</taxon>
        <taxon>Pseudomonadati</taxon>
        <taxon>Thermomicrobiota</taxon>
        <taxon>Thermomicrobia</taxon>
        <taxon>Sphaerobacterales</taxon>
        <taxon>Sphaerobacterineae</taxon>
        <taxon>Sphaerobacteraceae</taxon>
        <taxon>Nitrolancea</taxon>
    </lineage>
</organism>
<dbReference type="AlphaFoldDB" id="I4EJY4"/>
<keyword evidence="1" id="KW-1133">Transmembrane helix</keyword>
<protein>
    <submittedName>
        <fullName evidence="2">Uncharacterized protein</fullName>
    </submittedName>
</protein>
<evidence type="ECO:0000313" key="3">
    <source>
        <dbReference type="Proteomes" id="UP000004221"/>
    </source>
</evidence>
<feature type="transmembrane region" description="Helical" evidence="1">
    <location>
        <begin position="133"/>
        <end position="153"/>
    </location>
</feature>
<reference evidence="2 3" key="1">
    <citation type="journal article" date="2012" name="ISME J.">
        <title>Nitrification expanded: discovery, physiology and genomics of a nitrite-oxidizing bacterium from the phylum Chloroflexi.</title>
        <authorList>
            <person name="Sorokin D.Y."/>
            <person name="Lucker S."/>
            <person name="Vejmelkova D."/>
            <person name="Kostrikina N.A."/>
            <person name="Kleerebezem R."/>
            <person name="Rijpstra W.I."/>
            <person name="Damste J.S."/>
            <person name="Le Paslier D."/>
            <person name="Muyzer G."/>
            <person name="Wagner M."/>
            <person name="van Loosdrecht M.C."/>
            <person name="Daims H."/>
        </authorList>
    </citation>
    <scope>NUCLEOTIDE SEQUENCE [LARGE SCALE GENOMIC DNA]</scope>
    <source>
        <strain evidence="3">none</strain>
    </source>
</reference>
<keyword evidence="1" id="KW-0472">Membrane</keyword>
<comment type="caution">
    <text evidence="2">The sequence shown here is derived from an EMBL/GenBank/DDBJ whole genome shotgun (WGS) entry which is preliminary data.</text>
</comment>
<feature type="transmembrane region" description="Helical" evidence="1">
    <location>
        <begin position="165"/>
        <end position="185"/>
    </location>
</feature>